<evidence type="ECO:0000313" key="3">
    <source>
        <dbReference type="Proteomes" id="UP000001803"/>
    </source>
</evidence>
<accession>A0A3B6VK14</accession>
<reference evidence="2 3" key="1">
    <citation type="journal article" date="2009" name="PLoS ONE">
        <title>Genome sequence of the pathogenic intestinal spirochete Brachyspira hyodysenteriae reveals adaptations to its lifestyle in the porcine large intestine.</title>
        <authorList>
            <person name="Bellgard M.I."/>
            <person name="Wanchanthuek P."/>
            <person name="La T."/>
            <person name="Ryan K."/>
            <person name="Moolhuijzen P."/>
            <person name="Albertyn Z."/>
            <person name="Shaban B."/>
            <person name="Motro Y."/>
            <person name="Dunn D.S."/>
            <person name="Schibeci D."/>
            <person name="Hunter A."/>
            <person name="Barrero R."/>
            <person name="Phillips N.D."/>
            <person name="Hampson D.J."/>
        </authorList>
    </citation>
    <scope>NUCLEOTIDE SEQUENCE [LARGE SCALE GENOMIC DNA]</scope>
    <source>
        <strain evidence="3">ATCC 49526 / WA1</strain>
    </source>
</reference>
<proteinExistence type="predicted"/>
<dbReference type="RefSeq" id="WP_012671306.1">
    <property type="nucleotide sequence ID" value="NC_012225.1"/>
</dbReference>
<dbReference type="Gene3D" id="3.40.50.300">
    <property type="entry name" value="P-loop containing nucleotide triphosphate hydrolases"/>
    <property type="match status" value="1"/>
</dbReference>
<dbReference type="EMBL" id="CP001357">
    <property type="protein sequence ID" value="ACN84266.1"/>
    <property type="molecule type" value="Genomic_DNA"/>
</dbReference>
<evidence type="ECO:0000313" key="2">
    <source>
        <dbReference type="EMBL" id="ACN84266.1"/>
    </source>
</evidence>
<feature type="domain" description="Endonuclease GajA/Old nuclease/RecF-like AAA" evidence="1">
    <location>
        <begin position="1"/>
        <end position="107"/>
    </location>
</feature>
<dbReference type="AlphaFoldDB" id="A0A3B6VK14"/>
<dbReference type="Pfam" id="PF13175">
    <property type="entry name" value="AAA_15"/>
    <property type="match status" value="1"/>
</dbReference>
<dbReference type="InterPro" id="IPR027417">
    <property type="entry name" value="P-loop_NTPase"/>
</dbReference>
<organism evidence="2 3">
    <name type="scientific">Brachyspira hyodysenteriae (strain ATCC 49526 / WA1)</name>
    <dbReference type="NCBI Taxonomy" id="565034"/>
    <lineage>
        <taxon>Bacteria</taxon>
        <taxon>Pseudomonadati</taxon>
        <taxon>Spirochaetota</taxon>
        <taxon>Spirochaetia</taxon>
        <taxon>Brachyspirales</taxon>
        <taxon>Brachyspiraceae</taxon>
        <taxon>Brachyspira</taxon>
    </lineage>
</organism>
<protein>
    <recommendedName>
        <fullName evidence="1">Endonuclease GajA/Old nuclease/RecF-like AAA domain-containing protein</fullName>
    </recommendedName>
</protein>
<dbReference type="SUPFAM" id="SSF52540">
    <property type="entry name" value="P-loop containing nucleoside triphosphate hydrolases"/>
    <property type="match status" value="1"/>
</dbReference>
<sequence>MLNSIEIKNFRGIKHLTIDNFKNINIFLGKANTGKTSVIEAIECGITKNINSLILLSYFRDAIRDDDIFESLFYDYNINIPIILYIKINNKDYKIEISPHKHNREIIISDDKT</sequence>
<keyword evidence="3" id="KW-1185">Reference proteome</keyword>
<name>A0A3B6VK14_BRAHW</name>
<dbReference type="STRING" id="565034.BHWA1_01802"/>
<dbReference type="KEGG" id="bhy:BHWA1_01802"/>
<gene>
    <name evidence="2" type="ordered locus">BHWA1_01802</name>
</gene>
<dbReference type="InterPro" id="IPR041685">
    <property type="entry name" value="AAA_GajA/Old/RecF-like"/>
</dbReference>
<evidence type="ECO:0000259" key="1">
    <source>
        <dbReference type="Pfam" id="PF13175"/>
    </source>
</evidence>
<dbReference type="Proteomes" id="UP000001803">
    <property type="component" value="Chromosome"/>
</dbReference>